<dbReference type="EMBL" id="QGKW02001940">
    <property type="protein sequence ID" value="KAF2559798.1"/>
    <property type="molecule type" value="Genomic_DNA"/>
</dbReference>
<reference evidence="3" key="1">
    <citation type="submission" date="2019-12" db="EMBL/GenBank/DDBJ databases">
        <title>Genome sequencing and annotation of Brassica cretica.</title>
        <authorList>
            <person name="Studholme D.J."/>
            <person name="Sarris P.F."/>
        </authorList>
    </citation>
    <scope>NUCLEOTIDE SEQUENCE</scope>
    <source>
        <strain evidence="3">PFS-001/15</strain>
        <tissue evidence="3">Leaf</tissue>
    </source>
</reference>
<evidence type="ECO:0000256" key="1">
    <source>
        <dbReference type="SAM" id="MobiDB-lite"/>
    </source>
</evidence>
<proteinExistence type="predicted"/>
<evidence type="ECO:0000259" key="2">
    <source>
        <dbReference type="Pfam" id="PF02721"/>
    </source>
</evidence>
<comment type="caution">
    <text evidence="3">The sequence shown here is derived from an EMBL/GenBank/DDBJ whole genome shotgun (WGS) entry which is preliminary data.</text>
</comment>
<dbReference type="Proteomes" id="UP000712281">
    <property type="component" value="Unassembled WGS sequence"/>
</dbReference>
<dbReference type="Gene3D" id="2.40.50.140">
    <property type="entry name" value="Nucleic acid-binding proteins"/>
    <property type="match status" value="1"/>
</dbReference>
<organism evidence="3 4">
    <name type="scientific">Brassica cretica</name>
    <name type="common">Mustard</name>
    <dbReference type="NCBI Taxonomy" id="69181"/>
    <lineage>
        <taxon>Eukaryota</taxon>
        <taxon>Viridiplantae</taxon>
        <taxon>Streptophyta</taxon>
        <taxon>Embryophyta</taxon>
        <taxon>Tracheophyta</taxon>
        <taxon>Spermatophyta</taxon>
        <taxon>Magnoliopsida</taxon>
        <taxon>eudicotyledons</taxon>
        <taxon>Gunneridae</taxon>
        <taxon>Pentapetalae</taxon>
        <taxon>rosids</taxon>
        <taxon>malvids</taxon>
        <taxon>Brassicales</taxon>
        <taxon>Brassicaceae</taxon>
        <taxon>Brassiceae</taxon>
        <taxon>Brassica</taxon>
    </lineage>
</organism>
<dbReference type="InterPro" id="IPR012340">
    <property type="entry name" value="NA-bd_OB-fold"/>
</dbReference>
<evidence type="ECO:0000313" key="3">
    <source>
        <dbReference type="EMBL" id="KAF2559798.1"/>
    </source>
</evidence>
<feature type="region of interest" description="Disordered" evidence="1">
    <location>
        <begin position="161"/>
        <end position="204"/>
    </location>
</feature>
<sequence length="204" mass="23118">MNYIQRTQRKLRLGEWRLIEMFSVSQAGGQYRPTNHTYKISIIEDTSISPSSYECDDNFLNFSSFEEIGNGTLKTSFLIGDVQVTNAFDASLIQFDPELPETLALKLRVSIDEFALALTDAKKQKRLTKDHTVHWNNVEMKSISEIMMATVEDLLPDTFQCEMSGDTSEEDANPSAYDSDYADRFDGNFQGDLDCSSKENTDSD</sequence>
<feature type="compositionally biased region" description="Basic and acidic residues" evidence="1">
    <location>
        <begin position="195"/>
        <end position="204"/>
    </location>
</feature>
<gene>
    <name evidence="3" type="ORF">F2Q68_00017701</name>
</gene>
<evidence type="ECO:0000313" key="4">
    <source>
        <dbReference type="Proteomes" id="UP000712281"/>
    </source>
</evidence>
<dbReference type="AlphaFoldDB" id="A0A8S9HYE2"/>
<dbReference type="Pfam" id="PF02721">
    <property type="entry name" value="DUF223"/>
    <property type="match status" value="1"/>
</dbReference>
<name>A0A8S9HYE2_BRACR</name>
<dbReference type="InterPro" id="IPR003871">
    <property type="entry name" value="RFA1B/D_OB_1st"/>
</dbReference>
<accession>A0A8S9HYE2</accession>
<feature type="domain" description="Replication protein A 70 kDa DNA-binding subunit B/D first OB fold" evidence="2">
    <location>
        <begin position="2"/>
        <end position="50"/>
    </location>
</feature>
<protein>
    <recommendedName>
        <fullName evidence="2">Replication protein A 70 kDa DNA-binding subunit B/D first OB fold domain-containing protein</fullName>
    </recommendedName>
</protein>